<comment type="caution">
    <text evidence="1">The sequence shown here is derived from an EMBL/GenBank/DDBJ whole genome shotgun (WGS) entry which is preliminary data.</text>
</comment>
<gene>
    <name evidence="1" type="ORF">HLY00_1012</name>
</gene>
<reference evidence="1 2" key="1">
    <citation type="submission" date="2020-05" db="EMBL/GenBank/DDBJ databases">
        <title>Draft genome sequence of Mycobacterium hippocampi DL, isolated from European seabass, Dicentrarchus labrax, reared in fish farms.</title>
        <authorList>
            <person name="Stathopoulou P."/>
            <person name="Asimakis E."/>
            <person name="Tzokas K."/>
            <person name="Batargias C."/>
            <person name="Tsiamis G."/>
        </authorList>
    </citation>
    <scope>NUCLEOTIDE SEQUENCE [LARGE SCALE GENOMIC DNA]</scope>
    <source>
        <strain evidence="1 2">DL</strain>
    </source>
</reference>
<dbReference type="AlphaFoldDB" id="A0A850PIX6"/>
<evidence type="ECO:0000313" key="2">
    <source>
        <dbReference type="Proteomes" id="UP000570517"/>
    </source>
</evidence>
<dbReference type="EMBL" id="JABFYL010000021">
    <property type="protein sequence ID" value="NVN50162.1"/>
    <property type="molecule type" value="Genomic_DNA"/>
</dbReference>
<keyword evidence="2" id="KW-1185">Reference proteome</keyword>
<dbReference type="Proteomes" id="UP000570517">
    <property type="component" value="Unassembled WGS sequence"/>
</dbReference>
<dbReference type="RefSeq" id="WP_178358518.1">
    <property type="nucleotide sequence ID" value="NZ_JABFYL010000021.1"/>
</dbReference>
<sequence length="420" mass="45000">MAAPRRRRQTDTVRVATLDVQHSNRRSAVIVGPVRLPAIEDLTRRFAALAAVGPMARVGLQPSTSSTRWRYAPESVHQAVTETVLPDGADPTTLLATLRQGPPGGIRVLTAGDYLAIDFSHGLGEIPLLHTIIDVLFGCADPADRSLWAPFHRPVSPLLVAGVRALGLGPHRLLPLWRQRRRDVDAAPATQAPDTVAIIASPATRIARISGAELAETRAQRDSALPGVSLFAIHTHALYEAFLDAGFDVAPTVTLPFDVRRYLPRGYDTLASFTAGLDFELDRQAGPGLLQAQMTAANSTARPVANLIAGTVKTRLALRSGRSAEWTVPDRPQLRILHSGIGTVPRSGQWPFTDPAEARLLVASDPTGPCGVTVTTSTVLGAVWLTAHFHDSLFDADRIGRALNSVAERTRSLIGASSHP</sequence>
<proteinExistence type="predicted"/>
<evidence type="ECO:0008006" key="3">
    <source>
        <dbReference type="Google" id="ProtNLM"/>
    </source>
</evidence>
<evidence type="ECO:0000313" key="1">
    <source>
        <dbReference type="EMBL" id="NVN50162.1"/>
    </source>
</evidence>
<accession>A0A850PIX6</accession>
<name>A0A850PIX6_9MYCO</name>
<organism evidence="1 2">
    <name type="scientific">Mycolicibacterium hippocampi</name>
    <dbReference type="NCBI Taxonomy" id="659824"/>
    <lineage>
        <taxon>Bacteria</taxon>
        <taxon>Bacillati</taxon>
        <taxon>Actinomycetota</taxon>
        <taxon>Actinomycetes</taxon>
        <taxon>Mycobacteriales</taxon>
        <taxon>Mycobacteriaceae</taxon>
        <taxon>Mycolicibacterium</taxon>
    </lineage>
</organism>
<protein>
    <recommendedName>
        <fullName evidence="3">Phthiocerol/phthiodiolone dimycocerosyl transferase</fullName>
    </recommendedName>
</protein>